<comment type="caution">
    <text evidence="1">The sequence shown here is derived from an EMBL/GenBank/DDBJ whole genome shotgun (WGS) entry which is preliminary data.</text>
</comment>
<dbReference type="RefSeq" id="WP_309718456.1">
    <property type="nucleotide sequence ID" value="NZ_JARWAM010000004.1"/>
</dbReference>
<proteinExistence type="predicted"/>
<dbReference type="EMBL" id="JARWAM010000004">
    <property type="protein sequence ID" value="MDR5904870.1"/>
    <property type="molecule type" value="Genomic_DNA"/>
</dbReference>
<protein>
    <submittedName>
        <fullName evidence="1">Uncharacterized protein</fullName>
    </submittedName>
</protein>
<gene>
    <name evidence="1" type="ORF">QC821_06240</name>
</gene>
<organism evidence="1 2">
    <name type="scientific">Franzmannia qiaohouensis</name>
    <dbReference type="NCBI Taxonomy" id="1329370"/>
    <lineage>
        <taxon>Bacteria</taxon>
        <taxon>Pseudomonadati</taxon>
        <taxon>Pseudomonadota</taxon>
        <taxon>Gammaproteobacteria</taxon>
        <taxon>Oceanospirillales</taxon>
        <taxon>Halomonadaceae</taxon>
        <taxon>Franzmannia</taxon>
    </lineage>
</organism>
<accession>A0ABU1HBM0</accession>
<dbReference type="Proteomes" id="UP001251374">
    <property type="component" value="Unassembled WGS sequence"/>
</dbReference>
<name>A0ABU1HBM0_9GAMM</name>
<keyword evidence="2" id="KW-1185">Reference proteome</keyword>
<evidence type="ECO:0000313" key="1">
    <source>
        <dbReference type="EMBL" id="MDR5904870.1"/>
    </source>
</evidence>
<evidence type="ECO:0000313" key="2">
    <source>
        <dbReference type="Proteomes" id="UP001251374"/>
    </source>
</evidence>
<sequence length="126" mass="14897">MEVEMLAQLIRYLYDFSKDFAKFRGRNRELADQALSALSLALSETRNYYRDIELGEEPNRSKEKELVRLWSEAAIPARHIDQELSFICSHKADFWVSPSKWKREEIIKAGIDLENVIARYRKMLTK</sequence>
<reference evidence="1 2" key="1">
    <citation type="submission" date="2023-04" db="EMBL/GenBank/DDBJ databases">
        <title>A long-awaited taxogenomic arrangement of the family Halomonadaceae.</title>
        <authorList>
            <person name="De La Haba R."/>
            <person name="Chuvochina M."/>
            <person name="Wittouck S."/>
            <person name="Arahal D.R."/>
            <person name="Sanchez-Porro C."/>
            <person name="Hugenholtz P."/>
            <person name="Ventosa A."/>
        </authorList>
    </citation>
    <scope>NUCLEOTIDE SEQUENCE [LARGE SCALE GENOMIC DNA]</scope>
    <source>
        <strain evidence="1 2">DSM 26770</strain>
    </source>
</reference>